<dbReference type="EMBL" id="NMQE01000481">
    <property type="protein sequence ID" value="PMB20833.1"/>
    <property type="molecule type" value="Genomic_DNA"/>
</dbReference>
<comment type="caution">
    <text evidence="2">The sequence shown here is derived from an EMBL/GenBank/DDBJ whole genome shotgun (WGS) entry which is preliminary data.</text>
</comment>
<dbReference type="RefSeq" id="WP_219724702.1">
    <property type="nucleotide sequence ID" value="NZ_NMQE01000481.1"/>
</dbReference>
<feature type="region of interest" description="Disordered" evidence="1">
    <location>
        <begin position="46"/>
        <end position="65"/>
    </location>
</feature>
<accession>A0A2N6LCW6</accession>
<sequence>AMRVELQFKAYSGRGATQVSFLTVRHNEEMELSNFLLLAKLILPDPRSSISDHSPQKIIAESKDK</sequence>
<evidence type="ECO:0000313" key="2">
    <source>
        <dbReference type="EMBL" id="PMB20833.1"/>
    </source>
</evidence>
<gene>
    <name evidence="2" type="ORF">CEN46_15650</name>
</gene>
<proteinExistence type="predicted"/>
<evidence type="ECO:0000313" key="3">
    <source>
        <dbReference type="Proteomes" id="UP000235081"/>
    </source>
</evidence>
<evidence type="ECO:0000256" key="1">
    <source>
        <dbReference type="SAM" id="MobiDB-lite"/>
    </source>
</evidence>
<dbReference type="Proteomes" id="UP000235081">
    <property type="component" value="Unassembled WGS sequence"/>
</dbReference>
<protein>
    <submittedName>
        <fullName evidence="2">Uncharacterized protein</fullName>
    </submittedName>
</protein>
<dbReference type="AlphaFoldDB" id="A0A2N6LCW6"/>
<reference evidence="2 3" key="1">
    <citation type="submission" date="2017-07" db="EMBL/GenBank/DDBJ databases">
        <title>Genomes of Fischerella (Mastigocladus) sp. strains.</title>
        <authorList>
            <person name="Miller S.R."/>
        </authorList>
    </citation>
    <scope>NUCLEOTIDE SEQUENCE [LARGE SCALE GENOMIC DNA]</scope>
    <source>
        <strain evidence="2 3">CCMEE 5318</strain>
    </source>
</reference>
<organism evidence="2 3">
    <name type="scientific">Fischerella thermalis CCMEE 5318</name>
    <dbReference type="NCBI Taxonomy" id="2019666"/>
    <lineage>
        <taxon>Bacteria</taxon>
        <taxon>Bacillati</taxon>
        <taxon>Cyanobacteriota</taxon>
        <taxon>Cyanophyceae</taxon>
        <taxon>Nostocales</taxon>
        <taxon>Hapalosiphonaceae</taxon>
        <taxon>Fischerella</taxon>
    </lineage>
</organism>
<name>A0A2N6LCW6_9CYAN</name>
<feature type="non-terminal residue" evidence="2">
    <location>
        <position position="1"/>
    </location>
</feature>